<organism evidence="1 2">
    <name type="scientific">Candidatus Nitrospira nitrosa</name>
    <dbReference type="NCBI Taxonomy" id="1742972"/>
    <lineage>
        <taxon>Bacteria</taxon>
        <taxon>Pseudomonadati</taxon>
        <taxon>Nitrospirota</taxon>
        <taxon>Nitrospiria</taxon>
        <taxon>Nitrospirales</taxon>
        <taxon>Nitrospiraceae</taxon>
        <taxon>Nitrospira</taxon>
    </lineage>
</organism>
<dbReference type="AlphaFoldDB" id="A0A0S4L6D0"/>
<evidence type="ECO:0000313" key="2">
    <source>
        <dbReference type="Proteomes" id="UP000199032"/>
    </source>
</evidence>
<evidence type="ECO:0000313" key="1">
    <source>
        <dbReference type="EMBL" id="CUS31332.1"/>
    </source>
</evidence>
<dbReference type="STRING" id="1742972.COMA1_10058"/>
<reference evidence="1 2" key="1">
    <citation type="submission" date="2015-10" db="EMBL/GenBank/DDBJ databases">
        <authorList>
            <person name="Gilbert D.G."/>
        </authorList>
    </citation>
    <scope>NUCLEOTIDE SEQUENCE [LARGE SCALE GENOMIC DNA]</scope>
    <source>
        <strain evidence="1">COMA1</strain>
    </source>
</reference>
<protein>
    <submittedName>
        <fullName evidence="1">Uncharacterized protein</fullName>
    </submittedName>
</protein>
<accession>A0A0S4L6D0</accession>
<proteinExistence type="predicted"/>
<dbReference type="Proteomes" id="UP000199032">
    <property type="component" value="Unassembled WGS sequence"/>
</dbReference>
<dbReference type="EMBL" id="CZQA01000001">
    <property type="protein sequence ID" value="CUS31332.1"/>
    <property type="molecule type" value="Genomic_DNA"/>
</dbReference>
<gene>
    <name evidence="1" type="ORF">COMA1_10058</name>
</gene>
<sequence length="98" mass="11536">MSMADVAMTFPVDATAMTYVGTWRFGVDVLHYGRMLMVSVIADQAEREKAQEFLDAQYSTLKGSSMVEMLPQPTEVEARLYEVMPYPRYPRYFRRHWW</sequence>
<name>A0A0S4L6D0_9BACT</name>
<keyword evidence="2" id="KW-1185">Reference proteome</keyword>